<feature type="transmembrane region" description="Helical" evidence="1">
    <location>
        <begin position="32"/>
        <end position="55"/>
    </location>
</feature>
<feature type="transmembrane region" description="Helical" evidence="1">
    <location>
        <begin position="240"/>
        <end position="266"/>
    </location>
</feature>
<dbReference type="EMBL" id="CP060713">
    <property type="protein sequence ID" value="QNN54030.1"/>
    <property type="molecule type" value="Genomic_DNA"/>
</dbReference>
<reference evidence="2 3" key="1">
    <citation type="submission" date="2020-08" db="EMBL/GenBank/DDBJ databases">
        <title>Genome sequence of Nocardioides mesophilus KACC 16243T.</title>
        <authorList>
            <person name="Hyun D.-W."/>
            <person name="Bae J.-W."/>
        </authorList>
    </citation>
    <scope>NUCLEOTIDE SEQUENCE [LARGE SCALE GENOMIC DNA]</scope>
    <source>
        <strain evidence="2 3">KACC 16243</strain>
    </source>
</reference>
<evidence type="ECO:0008006" key="4">
    <source>
        <dbReference type="Google" id="ProtNLM"/>
    </source>
</evidence>
<keyword evidence="3" id="KW-1185">Reference proteome</keyword>
<evidence type="ECO:0000256" key="1">
    <source>
        <dbReference type="SAM" id="Phobius"/>
    </source>
</evidence>
<gene>
    <name evidence="2" type="ORF">H9L09_06530</name>
</gene>
<feature type="transmembrane region" description="Helical" evidence="1">
    <location>
        <begin position="6"/>
        <end position="25"/>
    </location>
</feature>
<name>A0A7G9REK5_9ACTN</name>
<dbReference type="RefSeq" id="WP_187579872.1">
    <property type="nucleotide sequence ID" value="NZ_CP060713.1"/>
</dbReference>
<feature type="transmembrane region" description="Helical" evidence="1">
    <location>
        <begin position="313"/>
        <end position="336"/>
    </location>
</feature>
<dbReference type="AlphaFoldDB" id="A0A7G9REK5"/>
<evidence type="ECO:0000313" key="2">
    <source>
        <dbReference type="EMBL" id="QNN54030.1"/>
    </source>
</evidence>
<evidence type="ECO:0000313" key="3">
    <source>
        <dbReference type="Proteomes" id="UP000515947"/>
    </source>
</evidence>
<keyword evidence="1" id="KW-0812">Transmembrane</keyword>
<sequence length="413" mass="43840">MPVPGIGGQRLHILVMVLFAALMLVRTRSRAFLPLLGVARPFLVAMSFLAAVWFATNIYNGTSPRPAVEEAVQLVVFVTLGTAVFQAARDLAGGAGLALRWCGPICNLSLVTALFASMKINAVNPLSVLGETIRSGDPNVLQRELYKSSFVGFGLDDAVVRSQLRHEVFGAVLVATAVSFAAVRLCPLRSRSAAILFWASASLTAVMLLFSLSRSVLIAALLWPTLVAARAIQSGRLTPGLVASAAGAVLGVMALAASGFLSVLWIRFTQDTSSYQSREGLLKAAFRNIRSHWVTGGVNTIGESSHNFVLDSWLRSGVFAALAAVTVLVLLVGLFLGTVGRLNLEPEWMVPVMALLALVLVRMFTAGGGAFPPVEWVALAVVAGFMTFRVHGPLPAVPELAADHRQPESRAVS</sequence>
<feature type="transmembrane region" description="Helical" evidence="1">
    <location>
        <begin position="168"/>
        <end position="186"/>
    </location>
</feature>
<protein>
    <recommendedName>
        <fullName evidence="4">O-antigen ligase family protein</fullName>
    </recommendedName>
</protein>
<feature type="transmembrane region" description="Helical" evidence="1">
    <location>
        <begin position="348"/>
        <end position="364"/>
    </location>
</feature>
<dbReference type="KEGG" id="nmes:H9L09_06530"/>
<organism evidence="2 3">
    <name type="scientific">Nocardioides mesophilus</name>
    <dbReference type="NCBI Taxonomy" id="433659"/>
    <lineage>
        <taxon>Bacteria</taxon>
        <taxon>Bacillati</taxon>
        <taxon>Actinomycetota</taxon>
        <taxon>Actinomycetes</taxon>
        <taxon>Propionibacteriales</taxon>
        <taxon>Nocardioidaceae</taxon>
        <taxon>Nocardioides</taxon>
    </lineage>
</organism>
<proteinExistence type="predicted"/>
<keyword evidence="1" id="KW-1133">Transmembrane helix</keyword>
<keyword evidence="1" id="KW-0472">Membrane</keyword>
<accession>A0A7G9REK5</accession>
<feature type="transmembrane region" description="Helical" evidence="1">
    <location>
        <begin position="193"/>
        <end position="210"/>
    </location>
</feature>
<dbReference type="Proteomes" id="UP000515947">
    <property type="component" value="Chromosome"/>
</dbReference>